<evidence type="ECO:0000313" key="2">
    <source>
        <dbReference type="EMBL" id="CAG8451874.1"/>
    </source>
</evidence>
<name>A0A9N8YVE4_9GLOM</name>
<feature type="region of interest" description="Disordered" evidence="1">
    <location>
        <begin position="1"/>
        <end position="20"/>
    </location>
</feature>
<feature type="compositionally biased region" description="Basic and acidic residues" evidence="1">
    <location>
        <begin position="10"/>
        <end position="20"/>
    </location>
</feature>
<evidence type="ECO:0000313" key="3">
    <source>
        <dbReference type="Proteomes" id="UP000789759"/>
    </source>
</evidence>
<dbReference type="AlphaFoldDB" id="A0A9N8YVE4"/>
<feature type="region of interest" description="Disordered" evidence="1">
    <location>
        <begin position="26"/>
        <end position="53"/>
    </location>
</feature>
<comment type="caution">
    <text evidence="2">The sequence shown here is derived from an EMBL/GenBank/DDBJ whole genome shotgun (WGS) entry which is preliminary data.</text>
</comment>
<reference evidence="2" key="1">
    <citation type="submission" date="2021-06" db="EMBL/GenBank/DDBJ databases">
        <authorList>
            <person name="Kallberg Y."/>
            <person name="Tangrot J."/>
            <person name="Rosling A."/>
        </authorList>
    </citation>
    <scope>NUCLEOTIDE SEQUENCE</scope>
    <source>
        <strain evidence="2">FL966</strain>
    </source>
</reference>
<proteinExistence type="predicted"/>
<sequence length="53" mass="6139">MFECSSNQPESHRKYLKHSESYQKCPDAENSYSSSYLGNHLRQRSTVSDPSLK</sequence>
<keyword evidence="3" id="KW-1185">Reference proteome</keyword>
<dbReference type="Proteomes" id="UP000789759">
    <property type="component" value="Unassembled WGS sequence"/>
</dbReference>
<gene>
    <name evidence="2" type="ORF">CPELLU_LOCUS185</name>
</gene>
<evidence type="ECO:0000256" key="1">
    <source>
        <dbReference type="SAM" id="MobiDB-lite"/>
    </source>
</evidence>
<organism evidence="2 3">
    <name type="scientific">Cetraspora pellucida</name>
    <dbReference type="NCBI Taxonomy" id="1433469"/>
    <lineage>
        <taxon>Eukaryota</taxon>
        <taxon>Fungi</taxon>
        <taxon>Fungi incertae sedis</taxon>
        <taxon>Mucoromycota</taxon>
        <taxon>Glomeromycotina</taxon>
        <taxon>Glomeromycetes</taxon>
        <taxon>Diversisporales</taxon>
        <taxon>Gigasporaceae</taxon>
        <taxon>Cetraspora</taxon>
    </lineage>
</organism>
<protein>
    <submittedName>
        <fullName evidence="2">12692_t:CDS:1</fullName>
    </submittedName>
</protein>
<dbReference type="EMBL" id="CAJVQA010000040">
    <property type="protein sequence ID" value="CAG8451874.1"/>
    <property type="molecule type" value="Genomic_DNA"/>
</dbReference>
<accession>A0A9N8YVE4</accession>
<feature type="compositionally biased region" description="Polar residues" evidence="1">
    <location>
        <begin position="44"/>
        <end position="53"/>
    </location>
</feature>